<dbReference type="RefSeq" id="WP_109766007.1">
    <property type="nucleotide sequence ID" value="NZ_QFWV02000007.1"/>
</dbReference>
<name>A0A3A8AKI2_9HYPH</name>
<dbReference type="Pfam" id="PF19600">
    <property type="entry name" value="DUF6105"/>
    <property type="match status" value="1"/>
</dbReference>
<evidence type="ECO:0000313" key="4">
    <source>
        <dbReference type="Proteomes" id="UP000246132"/>
    </source>
</evidence>
<accession>A0A3A8AKI2</accession>
<keyword evidence="2" id="KW-0472">Membrane</keyword>
<organism evidence="3 4">
    <name type="scientific">Oceaniradius stylonematis</name>
    <dbReference type="NCBI Taxonomy" id="2184161"/>
    <lineage>
        <taxon>Bacteria</taxon>
        <taxon>Pseudomonadati</taxon>
        <taxon>Pseudomonadota</taxon>
        <taxon>Alphaproteobacteria</taxon>
        <taxon>Hyphomicrobiales</taxon>
        <taxon>Ahrensiaceae</taxon>
        <taxon>Oceaniradius</taxon>
    </lineage>
</organism>
<dbReference type="OrthoDB" id="7906687at2"/>
<dbReference type="Proteomes" id="UP000246132">
    <property type="component" value="Unassembled WGS sequence"/>
</dbReference>
<evidence type="ECO:0000256" key="1">
    <source>
        <dbReference type="SAM" id="MobiDB-lite"/>
    </source>
</evidence>
<keyword evidence="4" id="KW-1185">Reference proteome</keyword>
<dbReference type="EMBL" id="QFWV02000007">
    <property type="protein sequence ID" value="RKF06363.1"/>
    <property type="molecule type" value="Genomic_DNA"/>
</dbReference>
<comment type="caution">
    <text evidence="3">The sequence shown here is derived from an EMBL/GenBank/DDBJ whole genome shotgun (WGS) entry which is preliminary data.</text>
</comment>
<evidence type="ECO:0000256" key="2">
    <source>
        <dbReference type="SAM" id="Phobius"/>
    </source>
</evidence>
<protein>
    <submittedName>
        <fullName evidence="3">Uncharacterized protein</fullName>
    </submittedName>
</protein>
<gene>
    <name evidence="3" type="ORF">DEM25_012165</name>
</gene>
<sequence>MRYVFWFWFVPMGFLWSWFFLSYHDISFGLRFFSRQTHDLVFLIYGHVLGMEKDVVVQLLVKACIVDTFLIMGILAFRRRKAIRAWWQERQAGGPAPTPVQAKAADQIVAPAE</sequence>
<keyword evidence="2" id="KW-0812">Transmembrane</keyword>
<keyword evidence="2" id="KW-1133">Transmembrane helix</keyword>
<reference evidence="3 4" key="1">
    <citation type="journal article" date="2018" name="Int. J. Syst. Bacteriol.">
        <title>Oceaniradius stylonemae gen. nov., sp. nov., isolated from a red alga, Stylonema cornu-cervi.</title>
        <authorList>
            <person name="Jeong S."/>
        </authorList>
    </citation>
    <scope>NUCLEOTIDE SEQUENCE [LARGE SCALE GENOMIC DNA]</scope>
    <source>
        <strain evidence="3 4">StC1</strain>
    </source>
</reference>
<dbReference type="InterPro" id="IPR046087">
    <property type="entry name" value="DUF6105"/>
</dbReference>
<feature type="region of interest" description="Disordered" evidence="1">
    <location>
        <begin position="91"/>
        <end position="113"/>
    </location>
</feature>
<dbReference type="AlphaFoldDB" id="A0A3A8AKI2"/>
<proteinExistence type="predicted"/>
<evidence type="ECO:0000313" key="3">
    <source>
        <dbReference type="EMBL" id="RKF06363.1"/>
    </source>
</evidence>
<feature type="transmembrane region" description="Helical" evidence="2">
    <location>
        <begin position="55"/>
        <end position="77"/>
    </location>
</feature>
<feature type="transmembrane region" description="Helical" evidence="2">
    <location>
        <begin position="5"/>
        <end position="23"/>
    </location>
</feature>